<protein>
    <submittedName>
        <fullName evidence="1">Uncharacterized protein</fullName>
    </submittedName>
</protein>
<comment type="caution">
    <text evidence="1">The sequence shown here is derived from an EMBL/GenBank/DDBJ whole genome shotgun (WGS) entry which is preliminary data.</text>
</comment>
<dbReference type="Proteomes" id="UP000801492">
    <property type="component" value="Unassembled WGS sequence"/>
</dbReference>
<dbReference type="OrthoDB" id="6742587at2759"/>
<accession>A0A8K0CWT1</accession>
<proteinExistence type="predicted"/>
<evidence type="ECO:0000313" key="2">
    <source>
        <dbReference type="Proteomes" id="UP000801492"/>
    </source>
</evidence>
<gene>
    <name evidence="1" type="ORF">ILUMI_13143</name>
</gene>
<dbReference type="GO" id="GO:0003676">
    <property type="term" value="F:nucleic acid binding"/>
    <property type="evidence" value="ECO:0007669"/>
    <property type="project" value="InterPro"/>
</dbReference>
<dbReference type="AlphaFoldDB" id="A0A8K0CWT1"/>
<reference evidence="1" key="1">
    <citation type="submission" date="2019-08" db="EMBL/GenBank/DDBJ databases">
        <title>The genome of the North American firefly Photinus pyralis.</title>
        <authorList>
            <consortium name="Photinus pyralis genome working group"/>
            <person name="Fallon T.R."/>
            <person name="Sander Lower S.E."/>
            <person name="Weng J.-K."/>
        </authorList>
    </citation>
    <scope>NUCLEOTIDE SEQUENCE</scope>
    <source>
        <strain evidence="1">TRF0915ILg1</strain>
        <tissue evidence="1">Whole body</tissue>
    </source>
</reference>
<dbReference type="PANTHER" id="PTHR33939">
    <property type="entry name" value="PROTEIN CBG22215"/>
    <property type="match status" value="1"/>
</dbReference>
<keyword evidence="2" id="KW-1185">Reference proteome</keyword>
<dbReference type="InterPro" id="IPR036397">
    <property type="entry name" value="RNaseH_sf"/>
</dbReference>
<organism evidence="1 2">
    <name type="scientific">Ignelater luminosus</name>
    <name type="common">Cucubano</name>
    <name type="synonym">Pyrophorus luminosus</name>
    <dbReference type="NCBI Taxonomy" id="2038154"/>
    <lineage>
        <taxon>Eukaryota</taxon>
        <taxon>Metazoa</taxon>
        <taxon>Ecdysozoa</taxon>
        <taxon>Arthropoda</taxon>
        <taxon>Hexapoda</taxon>
        <taxon>Insecta</taxon>
        <taxon>Pterygota</taxon>
        <taxon>Neoptera</taxon>
        <taxon>Endopterygota</taxon>
        <taxon>Coleoptera</taxon>
        <taxon>Polyphaga</taxon>
        <taxon>Elateriformia</taxon>
        <taxon>Elateroidea</taxon>
        <taxon>Elateridae</taxon>
        <taxon>Agrypninae</taxon>
        <taxon>Pyrophorini</taxon>
        <taxon>Ignelater</taxon>
    </lineage>
</organism>
<evidence type="ECO:0000313" key="1">
    <source>
        <dbReference type="EMBL" id="KAF2893031.1"/>
    </source>
</evidence>
<name>A0A8K0CWT1_IGNLU</name>
<dbReference type="EMBL" id="VTPC01008288">
    <property type="protein sequence ID" value="KAF2893031.1"/>
    <property type="molecule type" value="Genomic_DNA"/>
</dbReference>
<dbReference type="PANTHER" id="PTHR33939:SF1">
    <property type="entry name" value="DUF4371 DOMAIN-CONTAINING PROTEIN"/>
    <property type="match status" value="1"/>
</dbReference>
<sequence length="107" mass="12041">MDGHEVLRTAPYHCDFNAIELVCASAKKCYNDNIGRDGYGADKTIAMWNEALGQCDAEFWNHCVNHAEKNINDWYEREKILDVSVNHIVINITMDNSDSSSNNSDSG</sequence>
<dbReference type="Gene3D" id="3.30.420.10">
    <property type="entry name" value="Ribonuclease H-like superfamily/Ribonuclease H"/>
    <property type="match status" value="1"/>
</dbReference>